<proteinExistence type="predicted"/>
<dbReference type="AlphaFoldDB" id="A0A1V6T2N1"/>
<dbReference type="STRING" id="303698.A0A1V6T2N1"/>
<evidence type="ECO:0000256" key="1">
    <source>
        <dbReference type="SAM" id="MobiDB-lite"/>
    </source>
</evidence>
<dbReference type="OrthoDB" id="4453902at2759"/>
<feature type="compositionally biased region" description="Basic residues" evidence="1">
    <location>
        <begin position="11"/>
        <end position="22"/>
    </location>
</feature>
<protein>
    <submittedName>
        <fullName evidence="2">Uncharacterized protein</fullName>
    </submittedName>
</protein>
<organism evidence="2 3">
    <name type="scientific">Penicillium steckii</name>
    <dbReference type="NCBI Taxonomy" id="303698"/>
    <lineage>
        <taxon>Eukaryota</taxon>
        <taxon>Fungi</taxon>
        <taxon>Dikarya</taxon>
        <taxon>Ascomycota</taxon>
        <taxon>Pezizomycotina</taxon>
        <taxon>Eurotiomycetes</taxon>
        <taxon>Eurotiomycetidae</taxon>
        <taxon>Eurotiales</taxon>
        <taxon>Aspergillaceae</taxon>
        <taxon>Penicillium</taxon>
    </lineage>
</organism>
<keyword evidence="3" id="KW-1185">Reference proteome</keyword>
<sequence>MSRVRCYQASRKTRRRFKQSRYRTTRCPLKRTQLRAINQDEMKQQPVTPCEIRKHKSTKKSPGEPVRENPQVMRLVQKLYRPRPRSITGYWGSLKRGMRKTVQEPLSRVLYEWNHFKSPMCSSRQASHEQHHIAQGRTGVGRLALQPNVHPTTLERENWEMHHLALIEEFLSQRIPGYVHDPVTIFWWMRARLSRWEKLGEGFPDNHDFQFPPENALDAIGIRATRVDTARQGAAIRFNPCFFLPHHEVDLLLKFPADSDLGIVPPGLSNFTSMQSFDENSCSLARAQSLLSHVEKHFLAPRFNLRSDDLEKGTSSLLDNSRWRVKGLFNSRGPPVSGDSRWKFVRMFKYYALEYPRPHILLTACSNTYAGNDQRLSIHELEFCTMAMAHRVSSKWYRFYRIHPMLVFSFHSSSHGRIIQMTCDGKSFELQYSQLWDFAADDEAIDIFLRYHMSEAVGETKAEN</sequence>
<evidence type="ECO:0000313" key="2">
    <source>
        <dbReference type="EMBL" id="OQE20588.1"/>
    </source>
</evidence>
<dbReference type="Proteomes" id="UP000191285">
    <property type="component" value="Unassembled WGS sequence"/>
</dbReference>
<reference evidence="3" key="1">
    <citation type="journal article" date="2017" name="Nat. Microbiol.">
        <title>Global analysis of biosynthetic gene clusters reveals vast potential of secondary metabolite production in Penicillium species.</title>
        <authorList>
            <person name="Nielsen J.C."/>
            <person name="Grijseels S."/>
            <person name="Prigent S."/>
            <person name="Ji B."/>
            <person name="Dainat J."/>
            <person name="Nielsen K.F."/>
            <person name="Frisvad J.C."/>
            <person name="Workman M."/>
            <person name="Nielsen J."/>
        </authorList>
    </citation>
    <scope>NUCLEOTIDE SEQUENCE [LARGE SCALE GENOMIC DNA]</scope>
    <source>
        <strain evidence="3">IBT 24891</strain>
    </source>
</reference>
<gene>
    <name evidence="2" type="ORF">PENSTE_c013G01700</name>
</gene>
<name>A0A1V6T2N1_9EURO</name>
<feature type="region of interest" description="Disordered" evidence="1">
    <location>
        <begin position="1"/>
        <end position="22"/>
    </location>
</feature>
<comment type="caution">
    <text evidence="2">The sequence shown here is derived from an EMBL/GenBank/DDBJ whole genome shotgun (WGS) entry which is preliminary data.</text>
</comment>
<evidence type="ECO:0000313" key="3">
    <source>
        <dbReference type="Proteomes" id="UP000191285"/>
    </source>
</evidence>
<accession>A0A1V6T2N1</accession>
<dbReference type="EMBL" id="MLKD01000013">
    <property type="protein sequence ID" value="OQE20588.1"/>
    <property type="molecule type" value="Genomic_DNA"/>
</dbReference>